<dbReference type="InterPro" id="IPR012910">
    <property type="entry name" value="Plug_dom"/>
</dbReference>
<dbReference type="InterPro" id="IPR037066">
    <property type="entry name" value="Plug_dom_sf"/>
</dbReference>
<dbReference type="InterPro" id="IPR010221">
    <property type="entry name" value="VCBS_dom"/>
</dbReference>
<dbReference type="Proteomes" id="UP000470771">
    <property type="component" value="Unassembled WGS sequence"/>
</dbReference>
<dbReference type="Gene3D" id="2.170.130.10">
    <property type="entry name" value="TonB-dependent receptor, plug domain"/>
    <property type="match status" value="1"/>
</dbReference>
<accession>A0A6N9NI05</accession>
<gene>
    <name evidence="3" type="ORF">GQN54_05360</name>
</gene>
<dbReference type="InterPro" id="IPR008969">
    <property type="entry name" value="CarboxyPept-like_regulatory"/>
</dbReference>
<evidence type="ECO:0000313" key="4">
    <source>
        <dbReference type="Proteomes" id="UP000470771"/>
    </source>
</evidence>
<feature type="chain" id="PRO_5026848142" evidence="1">
    <location>
        <begin position="21"/>
        <end position="846"/>
    </location>
</feature>
<sequence>MLKKLILLFICFSSVLLAKAQFAEIYGTITDEKGDAVFAANISVKGESGGTTTDLKGNYSLSVSANKNLTIIISHISYSINTITVNLKEGEKKEINTSIEAKAYEINEVGVEEERNRTSTMQRIDPKNVNLIPNPSGNFESLLKTLPGVTSNNELSSQYSVRGGNFDENLIYVNDVQIYRPFLVRSGQQEGLSFINSDMVSEIEFSAGGFDAKYGDKYSSVLDIKYKEPTEFAGSVSGSLQGASMHLEGSPGDHRLTYLAGVRYRTNRYVLGSLDTDGQYRPNFFDAQTYITYDISEKWEIGFLGNISRNQYNFIPQTRTTEFGRVNEALRLTVYFEGQELNGYETYFGAFTNEYKPNSNTSLKLITSAYKAYEDETFDVLGEYYIDELDRDLGSENFGDVAFNRGVGGFRNHARNMLEVSVVNVEHKGKIFENNGAWEWGVKLQREMIKDKLSEWTMIDSAGYSLPHPKDYIGYDSTLIPIIREQQLELSNVYKAKNSINSNRVTGYVQRSWFFRLKDTTEITFTTGIRSNYWTFNNDNIISPRASFSVKPNWDRDFLFRLSGGYYYQAPFYRELRNFEGELNENIKSQKSIQLVGAVDYNFKAWDRPFKWTTEVYYKHMTNVIPYEIDNVRIRYYAENNANAYATGLDMKVNGEFVKGVESWATIGFMKTEEDILDDFYVDYFNSDGEKIIAGYTFNSVPVDSIRHEPGYIPRPTDHRFNFSLFFQDYLPKNPTLKANLTFHYATGLPFGPPSNERYKDTLRIPAYLRVDIGFSKMLKSEKRVLSEKNPFRHFKSIWLSAEVFNLLQRNNTISYLWVTDVSNQQYAVPNYLTSRQLNIRLQFNF</sequence>
<dbReference type="AlphaFoldDB" id="A0A6N9NI05"/>
<dbReference type="SUPFAM" id="SSF56935">
    <property type="entry name" value="Porins"/>
    <property type="match status" value="1"/>
</dbReference>
<keyword evidence="1" id="KW-0732">Signal</keyword>
<organism evidence="3 4">
    <name type="scientific">Acidiluteibacter ferrifornacis</name>
    <dbReference type="NCBI Taxonomy" id="2692424"/>
    <lineage>
        <taxon>Bacteria</taxon>
        <taxon>Pseudomonadati</taxon>
        <taxon>Bacteroidota</taxon>
        <taxon>Flavobacteriia</taxon>
        <taxon>Flavobacteriales</taxon>
        <taxon>Cryomorphaceae</taxon>
        <taxon>Acidiluteibacter</taxon>
    </lineage>
</organism>
<feature type="domain" description="TonB-dependent receptor plug" evidence="2">
    <location>
        <begin position="135"/>
        <end position="216"/>
    </location>
</feature>
<keyword evidence="3" id="KW-0675">Receptor</keyword>
<dbReference type="EMBL" id="WWNE01000005">
    <property type="protein sequence ID" value="NBG65533.1"/>
    <property type="molecule type" value="Genomic_DNA"/>
</dbReference>
<evidence type="ECO:0000256" key="1">
    <source>
        <dbReference type="SAM" id="SignalP"/>
    </source>
</evidence>
<dbReference type="SUPFAM" id="SSF49464">
    <property type="entry name" value="Carboxypeptidase regulatory domain-like"/>
    <property type="match status" value="1"/>
</dbReference>
<dbReference type="Pfam" id="PF13715">
    <property type="entry name" value="CarbopepD_reg_2"/>
    <property type="match status" value="1"/>
</dbReference>
<comment type="caution">
    <text evidence="3">The sequence shown here is derived from an EMBL/GenBank/DDBJ whole genome shotgun (WGS) entry which is preliminary data.</text>
</comment>
<proteinExistence type="predicted"/>
<feature type="signal peptide" evidence="1">
    <location>
        <begin position="1"/>
        <end position="20"/>
    </location>
</feature>
<evidence type="ECO:0000313" key="3">
    <source>
        <dbReference type="EMBL" id="NBG65533.1"/>
    </source>
</evidence>
<name>A0A6N9NI05_9FLAO</name>
<evidence type="ECO:0000259" key="2">
    <source>
        <dbReference type="Pfam" id="PF07715"/>
    </source>
</evidence>
<dbReference type="RefSeq" id="WP_160632486.1">
    <property type="nucleotide sequence ID" value="NZ_WWNE01000005.1"/>
</dbReference>
<dbReference type="Gene3D" id="2.60.40.1120">
    <property type="entry name" value="Carboxypeptidase-like, regulatory domain"/>
    <property type="match status" value="1"/>
</dbReference>
<dbReference type="NCBIfam" id="TIGR01965">
    <property type="entry name" value="VCBS_repeat"/>
    <property type="match status" value="1"/>
</dbReference>
<keyword evidence="4" id="KW-1185">Reference proteome</keyword>
<dbReference type="Pfam" id="PF07715">
    <property type="entry name" value="Plug"/>
    <property type="match status" value="1"/>
</dbReference>
<reference evidence="3 4" key="1">
    <citation type="submission" date="2019-12" db="EMBL/GenBank/DDBJ databases">
        <authorList>
            <person name="Zhao J."/>
        </authorList>
    </citation>
    <scope>NUCLEOTIDE SEQUENCE [LARGE SCALE GENOMIC DNA]</scope>
    <source>
        <strain evidence="3 4">S-15</strain>
    </source>
</reference>
<protein>
    <submittedName>
        <fullName evidence="3">TonB-dependent receptor plug domain-containing protein</fullName>
    </submittedName>
</protein>